<geneLocation type="plasmid" evidence="4">
    <name>pl11822-2</name>
</geneLocation>
<keyword evidence="3" id="KW-0614">Plasmid</keyword>
<feature type="chain" id="PRO_5038710532" description="Lipoprotein" evidence="2">
    <location>
        <begin position="23"/>
        <end position="186"/>
    </location>
</feature>
<feature type="region of interest" description="Disordered" evidence="1">
    <location>
        <begin position="95"/>
        <end position="116"/>
    </location>
</feature>
<keyword evidence="2" id="KW-0732">Signal</keyword>
<protein>
    <recommendedName>
        <fullName evidence="5">Lipoprotein</fullName>
    </recommendedName>
</protein>
<evidence type="ECO:0008006" key="5">
    <source>
        <dbReference type="Google" id="ProtNLM"/>
    </source>
</evidence>
<sequence>MKKRYGLIIVVMIIGLGLSACGNSSNTKQQVTISSQKKEISQLESAASDNGVQTQTKAVVQGKMTNFLKALYENKERNLTKRYNALEPYITGKAEEQLKPKSSDTVENDDGLKSPTVTDVKSYIQESQTNADPKQVLTTYTMNYDVNKKQSQSYMVISVSLTKENGQWKINKINYNTSINKEGSND</sequence>
<proteinExistence type="predicted"/>
<feature type="compositionally biased region" description="Basic and acidic residues" evidence="1">
    <location>
        <begin position="95"/>
        <end position="104"/>
    </location>
</feature>
<dbReference type="EMBL" id="CP018178">
    <property type="protein sequence ID" value="AUJ31006.1"/>
    <property type="molecule type" value="Genomic_DNA"/>
</dbReference>
<dbReference type="KEGG" id="lhw:BSQ49_12215"/>
<evidence type="ECO:0000313" key="3">
    <source>
        <dbReference type="EMBL" id="AUJ31006.1"/>
    </source>
</evidence>
<gene>
    <name evidence="3" type="ORF">BSQ49_12215</name>
</gene>
<organism evidence="3 4">
    <name type="scientific">Liquorilactobacillus hordei</name>
    <dbReference type="NCBI Taxonomy" id="468911"/>
    <lineage>
        <taxon>Bacteria</taxon>
        <taxon>Bacillati</taxon>
        <taxon>Bacillota</taxon>
        <taxon>Bacilli</taxon>
        <taxon>Lactobacillales</taxon>
        <taxon>Lactobacillaceae</taxon>
        <taxon>Liquorilactobacillus</taxon>
    </lineage>
</organism>
<evidence type="ECO:0000313" key="4">
    <source>
        <dbReference type="Proteomes" id="UP000314960"/>
    </source>
</evidence>
<dbReference type="PROSITE" id="PS51257">
    <property type="entry name" value="PROKAR_LIPOPROTEIN"/>
    <property type="match status" value="1"/>
</dbReference>
<dbReference type="RefSeq" id="WP_141055953.1">
    <property type="nucleotide sequence ID" value="NZ_CP018178.1"/>
</dbReference>
<reference evidence="3 4" key="1">
    <citation type="submission" date="2016-11" db="EMBL/GenBank/DDBJ databases">
        <title>Interaction between Lactobacillus species and yeast in water kefir.</title>
        <authorList>
            <person name="Behr J."/>
            <person name="Xu D."/>
            <person name="Vogel R.F."/>
        </authorList>
    </citation>
    <scope>NUCLEOTIDE SEQUENCE [LARGE SCALE GENOMIC DNA]</scope>
    <source>
        <strain evidence="3 4">TMW 1.1822</strain>
        <plasmid evidence="4">pl11822-2</plasmid>
    </source>
</reference>
<feature type="signal peptide" evidence="2">
    <location>
        <begin position="1"/>
        <end position="22"/>
    </location>
</feature>
<accession>A0A3S6QSB7</accession>
<dbReference type="AlphaFoldDB" id="A0A3S6QSB7"/>
<evidence type="ECO:0000256" key="2">
    <source>
        <dbReference type="SAM" id="SignalP"/>
    </source>
</evidence>
<dbReference type="Proteomes" id="UP000314960">
    <property type="component" value="Plasmid pL11822-2"/>
</dbReference>
<evidence type="ECO:0000256" key="1">
    <source>
        <dbReference type="SAM" id="MobiDB-lite"/>
    </source>
</evidence>
<name>A0A3S6QSB7_9LACO</name>